<feature type="domain" description="DUF6532" evidence="2">
    <location>
        <begin position="124"/>
        <end position="275"/>
    </location>
</feature>
<name>A0A9P7AN95_9AGAM</name>
<evidence type="ECO:0000313" key="4">
    <source>
        <dbReference type="Proteomes" id="UP000719766"/>
    </source>
</evidence>
<gene>
    <name evidence="3" type="ORF">HD556DRAFT_1443965</name>
</gene>
<dbReference type="InterPro" id="IPR045341">
    <property type="entry name" value="DUF6532"/>
</dbReference>
<reference evidence="3" key="1">
    <citation type="journal article" date="2020" name="New Phytol.">
        <title>Comparative genomics reveals dynamic genome evolution in host specialist ectomycorrhizal fungi.</title>
        <authorList>
            <person name="Lofgren L.A."/>
            <person name="Nguyen N.H."/>
            <person name="Vilgalys R."/>
            <person name="Ruytinx J."/>
            <person name="Liao H.L."/>
            <person name="Branco S."/>
            <person name="Kuo A."/>
            <person name="LaButti K."/>
            <person name="Lipzen A."/>
            <person name="Andreopoulos W."/>
            <person name="Pangilinan J."/>
            <person name="Riley R."/>
            <person name="Hundley H."/>
            <person name="Na H."/>
            <person name="Barry K."/>
            <person name="Grigoriev I.V."/>
            <person name="Stajich J.E."/>
            <person name="Kennedy P.G."/>
        </authorList>
    </citation>
    <scope>NUCLEOTIDE SEQUENCE</scope>
    <source>
        <strain evidence="3">S12</strain>
    </source>
</reference>
<dbReference type="Proteomes" id="UP000719766">
    <property type="component" value="Unassembled WGS sequence"/>
</dbReference>
<accession>A0A9P7AN95</accession>
<proteinExistence type="predicted"/>
<dbReference type="Pfam" id="PF20149">
    <property type="entry name" value="DUF6532"/>
    <property type="match status" value="1"/>
</dbReference>
<dbReference type="GeneID" id="64600471"/>
<comment type="caution">
    <text evidence="3">The sequence shown here is derived from an EMBL/GenBank/DDBJ whole genome shotgun (WGS) entry which is preliminary data.</text>
</comment>
<evidence type="ECO:0000259" key="2">
    <source>
        <dbReference type="Pfam" id="PF20149"/>
    </source>
</evidence>
<dbReference type="OrthoDB" id="2665362at2759"/>
<keyword evidence="4" id="KW-1185">Reference proteome</keyword>
<evidence type="ECO:0000313" key="3">
    <source>
        <dbReference type="EMBL" id="KAG1792882.1"/>
    </source>
</evidence>
<dbReference type="AlphaFoldDB" id="A0A9P7AN95"/>
<dbReference type="EMBL" id="JABBWE010000033">
    <property type="protein sequence ID" value="KAG1792882.1"/>
    <property type="molecule type" value="Genomic_DNA"/>
</dbReference>
<protein>
    <recommendedName>
        <fullName evidence="2">DUF6532 domain-containing protein</fullName>
    </recommendedName>
</protein>
<sequence length="275" mass="31133">MTMEVMLMMMMMKRRMRKKKKVMSKARRSDGEQQRLTAHPGFSKEVEPSQPRVTTALPTDFEFQHSCDKDDNMTEKNLAAGTSSDDDNMIQNCCTHNSLSGTIPEILTASLVQWLESSQQVKGNIWPDYKPEMAKLLFEDLSTWCSDLKRITISITPSMYDLVLPSHVPPQECATWVKEHAAKLLELSLFLCNGVDSLGKTRNIAHPALHKATILFFYTGSYCIACRRPEVFHEQLPLECLALVCTVFNCVLDGLVKNGNGKLYPKFSAKEYKSI</sequence>
<dbReference type="RefSeq" id="XP_041159419.1">
    <property type="nucleotide sequence ID" value="XM_041306707.1"/>
</dbReference>
<organism evidence="3 4">
    <name type="scientific">Suillus plorans</name>
    <dbReference type="NCBI Taxonomy" id="116603"/>
    <lineage>
        <taxon>Eukaryota</taxon>
        <taxon>Fungi</taxon>
        <taxon>Dikarya</taxon>
        <taxon>Basidiomycota</taxon>
        <taxon>Agaricomycotina</taxon>
        <taxon>Agaricomycetes</taxon>
        <taxon>Agaricomycetidae</taxon>
        <taxon>Boletales</taxon>
        <taxon>Suillineae</taxon>
        <taxon>Suillaceae</taxon>
        <taxon>Suillus</taxon>
    </lineage>
</organism>
<feature type="region of interest" description="Disordered" evidence="1">
    <location>
        <begin position="19"/>
        <end position="51"/>
    </location>
</feature>
<evidence type="ECO:0000256" key="1">
    <source>
        <dbReference type="SAM" id="MobiDB-lite"/>
    </source>
</evidence>